<evidence type="ECO:0000313" key="3">
    <source>
        <dbReference type="Proteomes" id="UP000199417"/>
    </source>
</evidence>
<evidence type="ECO:0000256" key="1">
    <source>
        <dbReference type="SAM" id="MobiDB-lite"/>
    </source>
</evidence>
<dbReference type="STRING" id="168276.SAMN05444580_101801"/>
<dbReference type="AlphaFoldDB" id="A0A1G6P5Z6"/>
<evidence type="ECO:0000313" key="2">
    <source>
        <dbReference type="EMBL" id="SDC75680.1"/>
    </source>
</evidence>
<dbReference type="InterPro" id="IPR051321">
    <property type="entry name" value="PHA/PHB_synthase"/>
</dbReference>
<feature type="region of interest" description="Disordered" evidence="1">
    <location>
        <begin position="29"/>
        <end position="52"/>
    </location>
</feature>
<keyword evidence="3" id="KW-1185">Reference proteome</keyword>
<proteinExistence type="predicted"/>
<name>A0A1G6P5Z6_9NOCA</name>
<gene>
    <name evidence="2" type="ORF">SAMN05444580_101801</name>
</gene>
<sequence length="354" mass="37341">MLDLDWRPRLNTVTRNAWGLTFGDGVQAAEPTPSEQLHAGHHRDLHRYGPSPAPDTRPVLLVPPLAVPANCYDLRPGQSLAAHLLGRGHTPYLVDYGAMTAADRGLGFEAWVDDIVPGAIRRVSEEHDGADVDVVGWSLGGTLSLLTAAAHPDLPIRSVTAVGTPVDYTSIPAIAPLRAVGRITTERPLTAATWALGGLPAAVVQASYRVTAPRRELLRPWFIARNLHDTEAMARMQTVDRFMSAMPGYPARFFHQVCSQLILGNALATGELRIGGRAVGLSGVSVPVLAVGSTTDVIAPAASARAITTAATGAPSVRFETTTGSHLGLIAGPDAAATTWAYLDDFLAEPALVG</sequence>
<reference evidence="2 3" key="1">
    <citation type="submission" date="2016-10" db="EMBL/GenBank/DDBJ databases">
        <authorList>
            <person name="de Groot N.N."/>
        </authorList>
    </citation>
    <scope>NUCLEOTIDE SEQUENCE [LARGE SCALE GENOMIC DNA]</scope>
    <source>
        <strain evidence="2 3">JCM 11308</strain>
    </source>
</reference>
<dbReference type="PANTHER" id="PTHR36837:SF2">
    <property type="entry name" value="POLY(3-HYDROXYALKANOATE) POLYMERASE SUBUNIT PHAC"/>
    <property type="match status" value="1"/>
</dbReference>
<organism evidence="2 3">
    <name type="scientific">Rhodococcus tukisamuensis</name>
    <dbReference type="NCBI Taxonomy" id="168276"/>
    <lineage>
        <taxon>Bacteria</taxon>
        <taxon>Bacillati</taxon>
        <taxon>Actinomycetota</taxon>
        <taxon>Actinomycetes</taxon>
        <taxon>Mycobacteriales</taxon>
        <taxon>Nocardiaceae</taxon>
        <taxon>Rhodococcus</taxon>
    </lineage>
</organism>
<dbReference type="RefSeq" id="WP_072842961.1">
    <property type="nucleotide sequence ID" value="NZ_FNAB01000001.1"/>
</dbReference>
<dbReference type="InterPro" id="IPR029058">
    <property type="entry name" value="AB_hydrolase_fold"/>
</dbReference>
<protein>
    <submittedName>
        <fullName evidence="2">Polyhydroxyalkanoate synthase</fullName>
    </submittedName>
</protein>
<accession>A0A1G6P5Z6</accession>
<dbReference type="Proteomes" id="UP000199417">
    <property type="component" value="Unassembled WGS sequence"/>
</dbReference>
<dbReference type="Gene3D" id="3.40.50.1820">
    <property type="entry name" value="alpha/beta hydrolase"/>
    <property type="match status" value="1"/>
</dbReference>
<dbReference type="EMBL" id="FNAB01000001">
    <property type="protein sequence ID" value="SDC75680.1"/>
    <property type="molecule type" value="Genomic_DNA"/>
</dbReference>
<dbReference type="PANTHER" id="PTHR36837">
    <property type="entry name" value="POLY(3-HYDROXYALKANOATE) POLYMERASE SUBUNIT PHAC"/>
    <property type="match status" value="1"/>
</dbReference>
<dbReference type="SUPFAM" id="SSF53474">
    <property type="entry name" value="alpha/beta-Hydrolases"/>
    <property type="match status" value="1"/>
</dbReference>